<name>A0AAD5U7A0_9FUNG</name>
<dbReference type="FunFam" id="3.60.20.10:FF:000008">
    <property type="entry name" value="Proteasome subunit beta type-4"/>
    <property type="match status" value="1"/>
</dbReference>
<comment type="function">
    <text evidence="5">Component of the proteasome, a multicatalytic proteinase complex which is characterized by its ability to cleave peptides with Arg, Phe, Tyr, Leu, and Glu adjacent to the leaving group at neutral or slightly basic pH. The proteasome has an ATP-dependent proteolytic activity.</text>
</comment>
<dbReference type="InterPro" id="IPR001353">
    <property type="entry name" value="Proteasome_sua/b"/>
</dbReference>
<dbReference type="GO" id="GO:0005737">
    <property type="term" value="C:cytoplasm"/>
    <property type="evidence" value="ECO:0007669"/>
    <property type="project" value="UniProtKB-SubCell"/>
</dbReference>
<dbReference type="InterPro" id="IPR029055">
    <property type="entry name" value="Ntn_hydrolases_N"/>
</dbReference>
<dbReference type="InterPro" id="IPR023333">
    <property type="entry name" value="Proteasome_suB-type"/>
</dbReference>
<dbReference type="SUPFAM" id="SSF56235">
    <property type="entry name" value="N-terminal nucleophile aminohydrolases (Ntn hydrolases)"/>
    <property type="match status" value="1"/>
</dbReference>
<comment type="caution">
    <text evidence="6">The sequence shown here is derived from an EMBL/GenBank/DDBJ whole genome shotgun (WGS) entry which is preliminary data.</text>
</comment>
<dbReference type="InterPro" id="IPR016050">
    <property type="entry name" value="Proteasome_bsu_CS"/>
</dbReference>
<organism evidence="6 7">
    <name type="scientific">Clydaea vesicula</name>
    <dbReference type="NCBI Taxonomy" id="447962"/>
    <lineage>
        <taxon>Eukaryota</taxon>
        <taxon>Fungi</taxon>
        <taxon>Fungi incertae sedis</taxon>
        <taxon>Chytridiomycota</taxon>
        <taxon>Chytridiomycota incertae sedis</taxon>
        <taxon>Chytridiomycetes</taxon>
        <taxon>Lobulomycetales</taxon>
        <taxon>Lobulomycetaceae</taxon>
        <taxon>Clydaea</taxon>
    </lineage>
</organism>
<evidence type="ECO:0000256" key="5">
    <source>
        <dbReference type="RuleBase" id="RU004203"/>
    </source>
</evidence>
<protein>
    <recommendedName>
        <fullName evidence="5">Proteasome subunit beta</fullName>
    </recommendedName>
</protein>
<dbReference type="PROSITE" id="PS00854">
    <property type="entry name" value="PROTEASOME_BETA_1"/>
    <property type="match status" value="1"/>
</dbReference>
<dbReference type="Proteomes" id="UP001211065">
    <property type="component" value="Unassembled WGS sequence"/>
</dbReference>
<dbReference type="Gene3D" id="3.60.20.10">
    <property type="entry name" value="Glutamine Phosphoribosylpyrophosphate, subunit 1, domain 1"/>
    <property type="match status" value="1"/>
</dbReference>
<dbReference type="InterPro" id="IPR035206">
    <property type="entry name" value="Proteasome_beta2"/>
</dbReference>
<sequence>MEILFGFVGKDYALTASDNTAARSIVVQKRGEDKSRILSKHTLLSYNGEAGDTCQFSDYIAANIKLYEIKNGVALSTAACTKFTRRELANSLRSRNAYQVNLLISGSDPKTGVPSLFWLDHLASANKVNYTAHGYASYFILSTMDLYWHENLTLEEGLGLVKKCLKELKIRFIGNLPDFFIKVVDKNGIREIKL</sequence>
<evidence type="ECO:0000313" key="6">
    <source>
        <dbReference type="EMBL" id="KAJ3227241.1"/>
    </source>
</evidence>
<dbReference type="EMBL" id="JADGJW010000020">
    <property type="protein sequence ID" value="KAJ3227241.1"/>
    <property type="molecule type" value="Genomic_DNA"/>
</dbReference>
<proteinExistence type="inferred from homology"/>
<evidence type="ECO:0000256" key="1">
    <source>
        <dbReference type="ARBA" id="ARBA00022490"/>
    </source>
</evidence>
<keyword evidence="7" id="KW-1185">Reference proteome</keyword>
<evidence type="ECO:0000256" key="2">
    <source>
        <dbReference type="ARBA" id="ARBA00022942"/>
    </source>
</evidence>
<keyword evidence="3 5" id="KW-0539">Nucleus</keyword>
<keyword evidence="2 5" id="KW-0647">Proteasome</keyword>
<dbReference type="Pfam" id="PF00227">
    <property type="entry name" value="Proteasome"/>
    <property type="match status" value="1"/>
</dbReference>
<evidence type="ECO:0000256" key="3">
    <source>
        <dbReference type="ARBA" id="ARBA00023242"/>
    </source>
</evidence>
<comment type="subunit">
    <text evidence="5">Component of the proteasome complex.</text>
</comment>
<dbReference type="GO" id="GO:0010498">
    <property type="term" value="P:proteasomal protein catabolic process"/>
    <property type="evidence" value="ECO:0007669"/>
    <property type="project" value="InterPro"/>
</dbReference>
<gene>
    <name evidence="6" type="primary">PRE1</name>
    <name evidence="6" type="ORF">HK099_002934</name>
</gene>
<dbReference type="CDD" id="cd03758">
    <property type="entry name" value="proteasome_beta_type_2"/>
    <property type="match status" value="1"/>
</dbReference>
<comment type="subcellular location">
    <subcellularLocation>
        <location evidence="5">Cytoplasm</location>
    </subcellularLocation>
    <subcellularLocation>
        <location evidence="5">Nucleus</location>
    </subcellularLocation>
</comment>
<reference evidence="6" key="1">
    <citation type="submission" date="2020-05" db="EMBL/GenBank/DDBJ databases">
        <title>Phylogenomic resolution of chytrid fungi.</title>
        <authorList>
            <person name="Stajich J.E."/>
            <person name="Amses K."/>
            <person name="Simmons R."/>
            <person name="Seto K."/>
            <person name="Myers J."/>
            <person name="Bonds A."/>
            <person name="Quandt C.A."/>
            <person name="Barry K."/>
            <person name="Liu P."/>
            <person name="Grigoriev I."/>
            <person name="Longcore J.E."/>
            <person name="James T.Y."/>
        </authorList>
    </citation>
    <scope>NUCLEOTIDE SEQUENCE</scope>
    <source>
        <strain evidence="6">JEL0476</strain>
    </source>
</reference>
<comment type="subunit">
    <text evidence="4">The 26S proteasome consists of a 20S proteasome core and two 19S regulatory subunits. The 20S proteasome core is composed of 28 subunits that are arranged in four stacked rings, resulting in a barrel-shaped structure. The two end rings are each formed by seven alpha subunits, and the two central rings are each formed by seven beta subunits. The catalytic chamber with the active sites is on the inside of the barrel.</text>
</comment>
<accession>A0AAD5U7A0</accession>
<dbReference type="AlphaFoldDB" id="A0AAD5U7A0"/>
<comment type="similarity">
    <text evidence="5">Belongs to the peptidase T1B family.</text>
</comment>
<dbReference type="GO" id="GO:0005634">
    <property type="term" value="C:nucleus"/>
    <property type="evidence" value="ECO:0007669"/>
    <property type="project" value="UniProtKB-SubCell"/>
</dbReference>
<evidence type="ECO:0000256" key="4">
    <source>
        <dbReference type="ARBA" id="ARBA00026071"/>
    </source>
</evidence>
<dbReference type="GO" id="GO:0019774">
    <property type="term" value="C:proteasome core complex, beta-subunit complex"/>
    <property type="evidence" value="ECO:0007669"/>
    <property type="project" value="UniProtKB-ARBA"/>
</dbReference>
<evidence type="ECO:0000313" key="7">
    <source>
        <dbReference type="Proteomes" id="UP001211065"/>
    </source>
</evidence>
<dbReference type="PANTHER" id="PTHR32194:SF2">
    <property type="entry name" value="PROTEASOME SUBUNIT BETA TYPE-1"/>
    <property type="match status" value="1"/>
</dbReference>
<keyword evidence="1 5" id="KW-0963">Cytoplasm</keyword>
<dbReference type="PANTHER" id="PTHR32194">
    <property type="entry name" value="METALLOPROTEASE TLDD"/>
    <property type="match status" value="1"/>
</dbReference>